<dbReference type="RefSeq" id="WP_338447185.1">
    <property type="nucleotide sequence ID" value="NZ_CP144918.1"/>
</dbReference>
<keyword evidence="4" id="KW-1185">Reference proteome</keyword>
<feature type="chain" id="PRO_5045663663" description="Lipoprotein" evidence="2">
    <location>
        <begin position="22"/>
        <end position="89"/>
    </location>
</feature>
<reference evidence="3 4" key="1">
    <citation type="submission" date="2024-02" db="EMBL/GenBank/DDBJ databases">
        <title>The whole genome sequence of five bacterial samples isolated from Abu Dhabi Sabkha-shore region.</title>
        <authorList>
            <person name="Sudalaimuthuasari N."/>
            <person name="Sarfraz B."/>
            <person name="Tuyisabe J.D."/>
            <person name="Mugisha Ntwali L.D.M."/>
            <person name="Ali A.I.A.A."/>
            <person name="Almansoori S.Z.A."/>
            <person name="Alajami H.S.A."/>
            <person name="Almeqbaali A.A.S."/>
            <person name="Kundu B."/>
            <person name="Saeed E.E."/>
            <person name="Sukumarinath V."/>
            <person name="Mishra A.K."/>
            <person name="Hazzouri K.M."/>
            <person name="Almaskari R."/>
            <person name="Sharma A.K."/>
            <person name="Amiri K.M.A."/>
        </authorList>
    </citation>
    <scope>NUCLEOTIDE SEQUENCE [LARGE SCALE GENOMIC DNA]</scope>
    <source>
        <strain evidence="4">kcgeb_sd</strain>
    </source>
</reference>
<evidence type="ECO:0000256" key="2">
    <source>
        <dbReference type="SAM" id="SignalP"/>
    </source>
</evidence>
<dbReference type="EMBL" id="CP144918">
    <property type="protein sequence ID" value="WWA48300.1"/>
    <property type="molecule type" value="Genomic_DNA"/>
</dbReference>
<evidence type="ECO:0000313" key="4">
    <source>
        <dbReference type="Proteomes" id="UP001335183"/>
    </source>
</evidence>
<feature type="signal peptide" evidence="2">
    <location>
        <begin position="1"/>
        <end position="21"/>
    </location>
</feature>
<dbReference type="Proteomes" id="UP001335183">
    <property type="component" value="Chromosome"/>
</dbReference>
<evidence type="ECO:0000256" key="1">
    <source>
        <dbReference type="SAM" id="MobiDB-lite"/>
    </source>
</evidence>
<sequence length="89" mass="9118">MKSIFKGAMVASVAAMGLTLAACDSPAENAAEDRADAVRDATAAQADAMEHEAETLDGAAEEQMEAEAEALENAGEEKAEAIEESAEGM</sequence>
<feature type="compositionally biased region" description="Acidic residues" evidence="1">
    <location>
        <begin position="59"/>
        <end position="70"/>
    </location>
</feature>
<accession>A0ABZ2DDA1</accession>
<feature type="region of interest" description="Disordered" evidence="1">
    <location>
        <begin position="32"/>
        <end position="89"/>
    </location>
</feature>
<keyword evidence="2" id="KW-0732">Signal</keyword>
<gene>
    <name evidence="3" type="ORF">V5F89_05210</name>
</gene>
<dbReference type="PROSITE" id="PS51257">
    <property type="entry name" value="PROKAR_LIPOPROTEIN"/>
    <property type="match status" value="1"/>
</dbReference>
<evidence type="ECO:0008006" key="5">
    <source>
        <dbReference type="Google" id="ProtNLM"/>
    </source>
</evidence>
<name>A0ABZ2DDA1_9SPHN</name>
<organism evidence="3 4">
    <name type="scientific">Pelagerythrobacter marensis</name>
    <dbReference type="NCBI Taxonomy" id="543877"/>
    <lineage>
        <taxon>Bacteria</taxon>
        <taxon>Pseudomonadati</taxon>
        <taxon>Pseudomonadota</taxon>
        <taxon>Alphaproteobacteria</taxon>
        <taxon>Sphingomonadales</taxon>
        <taxon>Erythrobacteraceae</taxon>
        <taxon>Pelagerythrobacter</taxon>
    </lineage>
</organism>
<evidence type="ECO:0000313" key="3">
    <source>
        <dbReference type="EMBL" id="WWA48300.1"/>
    </source>
</evidence>
<protein>
    <recommendedName>
        <fullName evidence="5">Lipoprotein</fullName>
    </recommendedName>
</protein>
<proteinExistence type="predicted"/>